<evidence type="ECO:0000313" key="1">
    <source>
        <dbReference type="EMBL" id="PXV88330.1"/>
    </source>
</evidence>
<dbReference type="EMBL" id="QICS01000008">
    <property type="protein sequence ID" value="PXV88330.1"/>
    <property type="molecule type" value="Genomic_DNA"/>
</dbReference>
<dbReference type="Proteomes" id="UP000247523">
    <property type="component" value="Unassembled WGS sequence"/>
</dbReference>
<comment type="caution">
    <text evidence="1">The sequence shown here is derived from an EMBL/GenBank/DDBJ whole genome shotgun (WGS) entry which is preliminary data.</text>
</comment>
<evidence type="ECO:0000313" key="2">
    <source>
        <dbReference type="Proteomes" id="UP000247523"/>
    </source>
</evidence>
<organism evidence="1 2">
    <name type="scientific">Lachnotalea glycerini</name>
    <dbReference type="NCBI Taxonomy" id="1763509"/>
    <lineage>
        <taxon>Bacteria</taxon>
        <taxon>Bacillati</taxon>
        <taxon>Bacillota</taxon>
        <taxon>Clostridia</taxon>
        <taxon>Lachnospirales</taxon>
        <taxon>Lachnospiraceae</taxon>
        <taxon>Lachnotalea</taxon>
    </lineage>
</organism>
<dbReference type="RefSeq" id="WP_110291359.1">
    <property type="nucleotide sequence ID" value="NZ_QICS01000008.1"/>
</dbReference>
<gene>
    <name evidence="1" type="ORF">C8E03_10852</name>
</gene>
<sequence>MEISSLLTTGVNYQTSKTTTTENNSKVNESTECSEAEKLDAFKKEIWSEINQMPYNRQMNLSIQITDKAFERMMKEPAFKKEILSVLREDACASNKSMASTTLTWIDENGYQGYSYNGGGEEAFDTHSNNKNTFYSKKAVKKKDSTKEWEERALERAYQQKMLDKEYLEGLMNKQLESQRTQIAKLYEQNISFLEGDSSVQ</sequence>
<dbReference type="AlphaFoldDB" id="A0A318EQH0"/>
<protein>
    <submittedName>
        <fullName evidence="1">Uncharacterized protein</fullName>
    </submittedName>
</protein>
<name>A0A318EQH0_9FIRM</name>
<reference evidence="1 2" key="1">
    <citation type="submission" date="2018-05" db="EMBL/GenBank/DDBJ databases">
        <title>Genomic Encyclopedia of Type Strains, Phase IV (KMG-IV): sequencing the most valuable type-strain genomes for metagenomic binning, comparative biology and taxonomic classification.</title>
        <authorList>
            <person name="Goeker M."/>
        </authorList>
    </citation>
    <scope>NUCLEOTIDE SEQUENCE [LARGE SCALE GENOMIC DNA]</scope>
    <source>
        <strain evidence="1 2">DSM 28816</strain>
    </source>
</reference>
<proteinExistence type="predicted"/>
<accession>A0A318EQH0</accession>